<dbReference type="FunFam" id="3.30.565.10:FF:000009">
    <property type="entry name" value="Molecular chaperone HtpG"/>
    <property type="match status" value="1"/>
</dbReference>
<dbReference type="PIRSF" id="PIRSF002583">
    <property type="entry name" value="Hsp90"/>
    <property type="match status" value="1"/>
</dbReference>
<dbReference type="InterPro" id="IPR020568">
    <property type="entry name" value="Ribosomal_Su5_D2-typ_SF"/>
</dbReference>
<dbReference type="InterPro" id="IPR001404">
    <property type="entry name" value="Hsp90_fam"/>
</dbReference>
<feature type="binding site" evidence="9">
    <location>
        <begin position="107"/>
        <end position="108"/>
    </location>
    <ligand>
        <name>ATP</name>
        <dbReference type="ChEBI" id="CHEBI:30616"/>
    </ligand>
</feature>
<dbReference type="HAMAP" id="MF_00505">
    <property type="entry name" value="HSP90"/>
    <property type="match status" value="1"/>
</dbReference>
<dbReference type="InterPro" id="IPR036890">
    <property type="entry name" value="HATPase_C_sf"/>
</dbReference>
<comment type="subcellular location">
    <subcellularLocation>
        <location evidence="1 8">Cytoplasm</location>
    </subcellularLocation>
</comment>
<evidence type="ECO:0000256" key="6">
    <source>
        <dbReference type="ARBA" id="ARBA00023016"/>
    </source>
</evidence>
<keyword evidence="6 8" id="KW-0346">Stress response</keyword>
<dbReference type="PANTHER" id="PTHR11528">
    <property type="entry name" value="HEAT SHOCK PROTEIN 90 FAMILY MEMBER"/>
    <property type="match status" value="1"/>
</dbReference>
<dbReference type="InterPro" id="IPR019805">
    <property type="entry name" value="Heat_shock_protein_90_CS"/>
</dbReference>
<feature type="binding site" evidence="9">
    <location>
        <position position="181"/>
    </location>
    <ligand>
        <name>ATP</name>
        <dbReference type="ChEBI" id="CHEBI:30616"/>
    </ligand>
</feature>
<feature type="region of interest" description="B" evidence="8">
    <location>
        <begin position="332"/>
        <end position="547"/>
    </location>
</feature>
<keyword evidence="5 8" id="KW-0067">ATP-binding</keyword>
<evidence type="ECO:0000256" key="2">
    <source>
        <dbReference type="ARBA" id="ARBA00008239"/>
    </source>
</evidence>
<feature type="binding site" evidence="9">
    <location>
        <position position="106"/>
    </location>
    <ligand>
        <name>ATP</name>
        <dbReference type="ChEBI" id="CHEBI:30616"/>
    </ligand>
</feature>
<dbReference type="Pfam" id="PF13589">
    <property type="entry name" value="HATPase_c_3"/>
    <property type="match status" value="1"/>
</dbReference>
<dbReference type="AlphaFoldDB" id="A0A9D5JXW3"/>
<feature type="binding site" evidence="9">
    <location>
        <position position="100"/>
    </location>
    <ligand>
        <name>ATP</name>
        <dbReference type="ChEBI" id="CHEBI:30616"/>
    </ligand>
</feature>
<dbReference type="SUPFAM" id="SSF110942">
    <property type="entry name" value="HSP90 C-terminal domain"/>
    <property type="match status" value="1"/>
</dbReference>
<dbReference type="Gene3D" id="1.20.120.790">
    <property type="entry name" value="Heat shock protein 90, C-terminal domain"/>
    <property type="match status" value="1"/>
</dbReference>
<feature type="region of interest" description="A; substrate-binding" evidence="8">
    <location>
        <begin position="1"/>
        <end position="331"/>
    </location>
</feature>
<dbReference type="Proteomes" id="UP000649604">
    <property type="component" value="Unassembled WGS sequence"/>
</dbReference>
<dbReference type="Gene3D" id="3.30.565.10">
    <property type="entry name" value="Histidine kinase-like ATPase, C-terminal domain"/>
    <property type="match status" value="1"/>
</dbReference>
<gene>
    <name evidence="8 11" type="primary">htpG</name>
    <name evidence="11" type="ORF">GF339_16255</name>
</gene>
<dbReference type="PRINTS" id="PR00775">
    <property type="entry name" value="HEATSHOCK90"/>
</dbReference>
<evidence type="ECO:0000313" key="11">
    <source>
        <dbReference type="EMBL" id="MBD3326140.1"/>
    </source>
</evidence>
<feature type="domain" description="Histidine kinase/HSP90-like ATPase" evidence="10">
    <location>
        <begin position="34"/>
        <end position="191"/>
    </location>
</feature>
<evidence type="ECO:0000259" key="10">
    <source>
        <dbReference type="SMART" id="SM00387"/>
    </source>
</evidence>
<dbReference type="SUPFAM" id="SSF55874">
    <property type="entry name" value="ATPase domain of HSP90 chaperone/DNA topoisomerase II/histidine kinase"/>
    <property type="match status" value="1"/>
</dbReference>
<dbReference type="GO" id="GO:0051082">
    <property type="term" value="F:unfolded protein binding"/>
    <property type="evidence" value="ECO:0007669"/>
    <property type="project" value="UniProtKB-UniRule"/>
</dbReference>
<dbReference type="CDD" id="cd16927">
    <property type="entry name" value="HATPase_Hsp90-like"/>
    <property type="match status" value="1"/>
</dbReference>
<evidence type="ECO:0000256" key="1">
    <source>
        <dbReference type="ARBA" id="ARBA00004496"/>
    </source>
</evidence>
<dbReference type="GO" id="GO:0005737">
    <property type="term" value="C:cytoplasm"/>
    <property type="evidence" value="ECO:0007669"/>
    <property type="project" value="UniProtKB-SubCell"/>
</dbReference>
<dbReference type="SMART" id="SM00387">
    <property type="entry name" value="HATPase_c"/>
    <property type="match status" value="1"/>
</dbReference>
<dbReference type="PROSITE" id="PS00298">
    <property type="entry name" value="HSP90"/>
    <property type="match status" value="1"/>
</dbReference>
<dbReference type="GO" id="GO:0140662">
    <property type="term" value="F:ATP-dependent protein folding chaperone"/>
    <property type="evidence" value="ECO:0007669"/>
    <property type="project" value="InterPro"/>
</dbReference>
<comment type="caution">
    <text evidence="11">The sequence shown here is derived from an EMBL/GenBank/DDBJ whole genome shotgun (WGS) entry which is preliminary data.</text>
</comment>
<evidence type="ECO:0000313" key="12">
    <source>
        <dbReference type="Proteomes" id="UP000649604"/>
    </source>
</evidence>
<dbReference type="InterPro" id="IPR037196">
    <property type="entry name" value="HSP90_C"/>
</dbReference>
<dbReference type="Pfam" id="PF00183">
    <property type="entry name" value="HSP90"/>
    <property type="match status" value="1"/>
</dbReference>
<feature type="binding site" evidence="9">
    <location>
        <position position="45"/>
    </location>
    <ligand>
        <name>ATP</name>
        <dbReference type="ChEBI" id="CHEBI:30616"/>
    </ligand>
</feature>
<evidence type="ECO:0000256" key="9">
    <source>
        <dbReference type="PIRSR" id="PIRSR002583-1"/>
    </source>
</evidence>
<feature type="region of interest" description="C" evidence="8">
    <location>
        <begin position="548"/>
        <end position="626"/>
    </location>
</feature>
<evidence type="ECO:0000256" key="5">
    <source>
        <dbReference type="ARBA" id="ARBA00022840"/>
    </source>
</evidence>
<comment type="similarity">
    <text evidence="2 8">Belongs to the heat shock protein 90 family.</text>
</comment>
<dbReference type="InterPro" id="IPR003594">
    <property type="entry name" value="HATPase_dom"/>
</dbReference>
<accession>A0A9D5JXW3</accession>
<dbReference type="Gene3D" id="3.40.50.11260">
    <property type="match status" value="1"/>
</dbReference>
<feature type="binding site" evidence="9">
    <location>
        <begin position="130"/>
        <end position="135"/>
    </location>
    <ligand>
        <name>ATP</name>
        <dbReference type="ChEBI" id="CHEBI:30616"/>
    </ligand>
</feature>
<comment type="subunit">
    <text evidence="8">Homodimer.</text>
</comment>
<reference evidence="11" key="1">
    <citation type="submission" date="2019-11" db="EMBL/GenBank/DDBJ databases">
        <title>Microbial mats filling the niche in hypersaline microbial mats.</title>
        <authorList>
            <person name="Wong H.L."/>
            <person name="Macleod F.I."/>
            <person name="White R.A. III"/>
            <person name="Burns B.P."/>
        </authorList>
    </citation>
    <scope>NUCLEOTIDE SEQUENCE</scope>
    <source>
        <strain evidence="11">Rbin_158</strain>
    </source>
</reference>
<sequence length="626" mass="71386">MTDQAQANASVEEFEYQAEMKQLLHLIVHSLYTHREIFLRELISNASDALNLVRFRQLTDETLLDRDAPLQITINVDPDTRAFSIEDTGVGMTKEELIQNIGTIAKSGTLEFLRNLKQQQQTLDGELIGQFGVGFYSVFMVTDEVTIETRHADSGSQAYRWTSSGEGQFTIEEIDRPQRGTKISFTLKEDAKEFSEEFRIKNIIKKYSNFVDFPVYVGEEKVNTVSALWQKRKADLTDEELTEFYKYISNDYQEPLGHLHVALEGSVNFKALLFIPKTAPPSLFRESEYKGLQLYAHRILIQDDCKDVLPEYLRFVKGVVDTEDLPLNVSREVTQSSPAMAKIAKTLTGKVLGFLEDWAKNAPDKYEQFYKNFSALLKTGVNTDFSHKDKIIDLLRFESSATTGEQLTSLQEYVGRMKDTQQEIYYVAGDYREVIERNPNLEYFKKHGIEVLFLTDPVDVFIIPSIQEYDQKPLKSIDKADIDVPASEDEASAQPEGVSEDVAAPFLSRWKEILIDHVEDVIASKRLVDSPVTLVVGKEGLDVQTERMMKMINKQYSGSKKIMEFNLAHPLIANLWERYQNDSKDPLLTTCVVQLYEGALLLEGNLAEPMDFVSRMTNIMQEATHA</sequence>
<dbReference type="Gene3D" id="3.30.230.80">
    <property type="match status" value="1"/>
</dbReference>
<organism evidence="11 12">
    <name type="scientific">candidate division KSB3 bacterium</name>
    <dbReference type="NCBI Taxonomy" id="2044937"/>
    <lineage>
        <taxon>Bacteria</taxon>
        <taxon>candidate division KSB3</taxon>
    </lineage>
</organism>
<comment type="function">
    <text evidence="8">Molecular chaperone. Has ATPase activity.</text>
</comment>
<dbReference type="SUPFAM" id="SSF54211">
    <property type="entry name" value="Ribosomal protein S5 domain 2-like"/>
    <property type="match status" value="1"/>
</dbReference>
<keyword evidence="4 8" id="KW-0547">Nucleotide-binding</keyword>
<dbReference type="GO" id="GO:0016887">
    <property type="term" value="F:ATP hydrolysis activity"/>
    <property type="evidence" value="ECO:0007669"/>
    <property type="project" value="InterPro"/>
</dbReference>
<protein>
    <recommendedName>
        <fullName evidence="8">Chaperone protein HtpG</fullName>
    </recommendedName>
    <alternativeName>
        <fullName evidence="8">Heat shock protein HtpG</fullName>
    </alternativeName>
    <alternativeName>
        <fullName evidence="8">High temperature protein G</fullName>
    </alternativeName>
</protein>
<keyword evidence="3 8" id="KW-0963">Cytoplasm</keyword>
<feature type="binding site" evidence="9">
    <location>
        <position position="331"/>
    </location>
    <ligand>
        <name>ATP</name>
        <dbReference type="ChEBI" id="CHEBI:30616"/>
    </ligand>
</feature>
<dbReference type="EMBL" id="WJJP01000529">
    <property type="protein sequence ID" value="MBD3326140.1"/>
    <property type="molecule type" value="Genomic_DNA"/>
</dbReference>
<proteinExistence type="inferred from homology"/>
<dbReference type="NCBIfam" id="NF003555">
    <property type="entry name" value="PRK05218.1"/>
    <property type="match status" value="1"/>
</dbReference>
<evidence type="ECO:0000256" key="3">
    <source>
        <dbReference type="ARBA" id="ARBA00022490"/>
    </source>
</evidence>
<feature type="binding site" evidence="9">
    <location>
        <position position="92"/>
    </location>
    <ligand>
        <name>ATP</name>
        <dbReference type="ChEBI" id="CHEBI:30616"/>
    </ligand>
</feature>
<evidence type="ECO:0000256" key="8">
    <source>
        <dbReference type="HAMAP-Rule" id="MF_00505"/>
    </source>
</evidence>
<feature type="binding site" evidence="9">
    <location>
        <position position="87"/>
    </location>
    <ligand>
        <name>ATP</name>
        <dbReference type="ChEBI" id="CHEBI:30616"/>
    </ligand>
</feature>
<dbReference type="GO" id="GO:0005524">
    <property type="term" value="F:ATP binding"/>
    <property type="evidence" value="ECO:0007669"/>
    <property type="project" value="UniProtKB-UniRule"/>
</dbReference>
<dbReference type="InterPro" id="IPR020575">
    <property type="entry name" value="Hsp90_N"/>
</dbReference>
<keyword evidence="7 8" id="KW-0143">Chaperone</keyword>
<evidence type="ECO:0000256" key="4">
    <source>
        <dbReference type="ARBA" id="ARBA00022741"/>
    </source>
</evidence>
<evidence type="ECO:0000256" key="7">
    <source>
        <dbReference type="ARBA" id="ARBA00023186"/>
    </source>
</evidence>
<feature type="binding site" evidence="9">
    <location>
        <position position="41"/>
    </location>
    <ligand>
        <name>ATP</name>
        <dbReference type="ChEBI" id="CHEBI:30616"/>
    </ligand>
</feature>
<name>A0A9D5JXW3_9BACT</name>